<accession>A0A8H4QF07</accession>
<feature type="transmembrane region" description="Helical" evidence="2">
    <location>
        <begin position="214"/>
        <end position="234"/>
    </location>
</feature>
<feature type="transmembrane region" description="Helical" evidence="2">
    <location>
        <begin position="63"/>
        <end position="85"/>
    </location>
</feature>
<evidence type="ECO:0000313" key="4">
    <source>
        <dbReference type="EMBL" id="KAF4609471.1"/>
    </source>
</evidence>
<dbReference type="InterPro" id="IPR045340">
    <property type="entry name" value="DUF6533"/>
</dbReference>
<feature type="domain" description="DUF6533" evidence="3">
    <location>
        <begin position="29"/>
        <end position="73"/>
    </location>
</feature>
<feature type="transmembrane region" description="Helical" evidence="2">
    <location>
        <begin position="131"/>
        <end position="153"/>
    </location>
</feature>
<dbReference type="Pfam" id="PF20151">
    <property type="entry name" value="DUF6533"/>
    <property type="match status" value="1"/>
</dbReference>
<organism evidence="4 5">
    <name type="scientific">Agrocybe pediades</name>
    <dbReference type="NCBI Taxonomy" id="84607"/>
    <lineage>
        <taxon>Eukaryota</taxon>
        <taxon>Fungi</taxon>
        <taxon>Dikarya</taxon>
        <taxon>Basidiomycota</taxon>
        <taxon>Agaricomycotina</taxon>
        <taxon>Agaricomycetes</taxon>
        <taxon>Agaricomycetidae</taxon>
        <taxon>Agaricales</taxon>
        <taxon>Agaricineae</taxon>
        <taxon>Strophariaceae</taxon>
        <taxon>Agrocybe</taxon>
    </lineage>
</organism>
<proteinExistence type="predicted"/>
<keyword evidence="2" id="KW-0472">Membrane</keyword>
<evidence type="ECO:0000259" key="3">
    <source>
        <dbReference type="Pfam" id="PF20151"/>
    </source>
</evidence>
<feature type="compositionally biased region" description="Polar residues" evidence="1">
    <location>
        <begin position="329"/>
        <end position="338"/>
    </location>
</feature>
<comment type="caution">
    <text evidence="4">The sequence shown here is derived from an EMBL/GenBank/DDBJ whole genome shotgun (WGS) entry which is preliminary data.</text>
</comment>
<protein>
    <recommendedName>
        <fullName evidence="3">DUF6533 domain-containing protein</fullName>
    </recommendedName>
</protein>
<keyword evidence="2" id="KW-1133">Transmembrane helix</keyword>
<dbReference type="AlphaFoldDB" id="A0A8H4QF07"/>
<name>A0A8H4QF07_9AGAR</name>
<evidence type="ECO:0000313" key="5">
    <source>
        <dbReference type="Proteomes" id="UP000521872"/>
    </source>
</evidence>
<feature type="region of interest" description="Disordered" evidence="1">
    <location>
        <begin position="281"/>
        <end position="362"/>
    </location>
</feature>
<evidence type="ECO:0000256" key="1">
    <source>
        <dbReference type="SAM" id="MobiDB-lite"/>
    </source>
</evidence>
<feature type="compositionally biased region" description="Polar residues" evidence="1">
    <location>
        <begin position="346"/>
        <end position="362"/>
    </location>
</feature>
<feature type="transmembrane region" description="Helical" evidence="2">
    <location>
        <begin position="173"/>
        <end position="193"/>
    </location>
</feature>
<sequence length="387" mass="43386">MEFGDPLPDNIPSSPFLLDLLKSPSISNYSCLAALVVFVLDYIDTLPNEIIYVWRQSWDTTKVALLFTRYFGLTSQVVCCIFAMARLHYAPVPHAFCLGWHSLRIISYWIVSSFSNMAVIWRVYDMYDRSQVVATILFALFAMETSVTGIAIARCLTVVKYDALCNGSGIPPVVYVFLASVLINQGTVWSLMLRKTEGWSYSRTLTELITKDGAWFWIAICGVLAMIVPASFVYQVGVSHLIFSWLVTFHSIGISRMLLSQEQCRHKRFKEFFTNSRTASPRLGLSLEDPPVDEDGPSIMSPQETELTETTGSPSEESQNATEVRPPSTYASTTSSKYVSRHPRSLISNDDLSSWESEDSAGQRTANIELGSTHYSSSIGSMDLWMR</sequence>
<feature type="compositionally biased region" description="Polar residues" evidence="1">
    <location>
        <begin position="300"/>
        <end position="322"/>
    </location>
</feature>
<feature type="transmembrane region" description="Helical" evidence="2">
    <location>
        <begin position="105"/>
        <end position="124"/>
    </location>
</feature>
<feature type="transmembrane region" description="Helical" evidence="2">
    <location>
        <begin position="240"/>
        <end position="259"/>
    </location>
</feature>
<gene>
    <name evidence="4" type="ORF">D9613_012320</name>
</gene>
<feature type="transmembrane region" description="Helical" evidence="2">
    <location>
        <begin position="26"/>
        <end position="43"/>
    </location>
</feature>
<keyword evidence="2" id="KW-0812">Transmembrane</keyword>
<keyword evidence="5" id="KW-1185">Reference proteome</keyword>
<evidence type="ECO:0000256" key="2">
    <source>
        <dbReference type="SAM" id="Phobius"/>
    </source>
</evidence>
<dbReference type="Proteomes" id="UP000521872">
    <property type="component" value="Unassembled WGS sequence"/>
</dbReference>
<dbReference type="EMBL" id="JAACJL010000061">
    <property type="protein sequence ID" value="KAF4609471.1"/>
    <property type="molecule type" value="Genomic_DNA"/>
</dbReference>
<reference evidence="4 5" key="1">
    <citation type="submission" date="2019-12" db="EMBL/GenBank/DDBJ databases">
        <authorList>
            <person name="Floudas D."/>
            <person name="Bentzer J."/>
            <person name="Ahren D."/>
            <person name="Johansson T."/>
            <person name="Persson P."/>
            <person name="Tunlid A."/>
        </authorList>
    </citation>
    <scope>NUCLEOTIDE SEQUENCE [LARGE SCALE GENOMIC DNA]</scope>
    <source>
        <strain evidence="4 5">CBS 102.39</strain>
    </source>
</reference>